<keyword evidence="3" id="KW-1185">Reference proteome</keyword>
<dbReference type="CDD" id="cd06259">
    <property type="entry name" value="YdcF-like"/>
    <property type="match status" value="1"/>
</dbReference>
<gene>
    <name evidence="2" type="ORF">EV148_103207</name>
</gene>
<dbReference type="Proteomes" id="UP000294862">
    <property type="component" value="Unassembled WGS sequence"/>
</dbReference>
<dbReference type="AlphaFoldDB" id="A0A4R2IAS6"/>
<dbReference type="Pfam" id="PF02698">
    <property type="entry name" value="DUF218"/>
    <property type="match status" value="1"/>
</dbReference>
<dbReference type="GO" id="GO:0000270">
    <property type="term" value="P:peptidoglycan metabolic process"/>
    <property type="evidence" value="ECO:0007669"/>
    <property type="project" value="TreeGrafter"/>
</dbReference>
<name>A0A4R2IAS6_9GAMM</name>
<evidence type="ECO:0000313" key="2">
    <source>
        <dbReference type="EMBL" id="TCO41287.1"/>
    </source>
</evidence>
<sequence length="245" mass="26244">MLSPLRLLLIVGALWWLARRLGWRRVRVACIAAATLLVVLTTPLGANALVRIQEARVPGPATCTGMPPQAVVVLSGGLVARPRGERDYAALGLASIQRLIGAVELQRTLGAVPLAVIGTSDRGVADSVILANLARDLGVDASTLQVETASLNTWQNAQASARLAPALPRRIWLVTSRLHMVRALVAFRAAGFDACAYPVQPRYHAPDNPGYLLPTGSATMKAEDALHELVGEVAYRLRAWRASRD</sequence>
<evidence type="ECO:0000259" key="1">
    <source>
        <dbReference type="Pfam" id="PF02698"/>
    </source>
</evidence>
<dbReference type="InterPro" id="IPR003848">
    <property type="entry name" value="DUF218"/>
</dbReference>
<dbReference type="PANTHER" id="PTHR30336:SF4">
    <property type="entry name" value="ENVELOPE BIOGENESIS FACTOR ELYC"/>
    <property type="match status" value="1"/>
</dbReference>
<dbReference type="InterPro" id="IPR014729">
    <property type="entry name" value="Rossmann-like_a/b/a_fold"/>
</dbReference>
<comment type="caution">
    <text evidence="2">The sequence shown here is derived from an EMBL/GenBank/DDBJ whole genome shotgun (WGS) entry which is preliminary data.</text>
</comment>
<feature type="domain" description="DUF218" evidence="1">
    <location>
        <begin position="69"/>
        <end position="231"/>
    </location>
</feature>
<dbReference type="PANTHER" id="PTHR30336">
    <property type="entry name" value="INNER MEMBRANE PROTEIN, PROBABLE PERMEASE"/>
    <property type="match status" value="1"/>
</dbReference>
<protein>
    <submittedName>
        <fullName evidence="2">Uncharacterized SAM-binding protein YcdF (DUF218 family)</fullName>
    </submittedName>
</protein>
<dbReference type="GO" id="GO:0043164">
    <property type="term" value="P:Gram-negative-bacterium-type cell wall biogenesis"/>
    <property type="evidence" value="ECO:0007669"/>
    <property type="project" value="TreeGrafter"/>
</dbReference>
<dbReference type="OrthoDB" id="9809813at2"/>
<organism evidence="2 3">
    <name type="scientific">Dokdonella fugitiva</name>
    <dbReference type="NCBI Taxonomy" id="328517"/>
    <lineage>
        <taxon>Bacteria</taxon>
        <taxon>Pseudomonadati</taxon>
        <taxon>Pseudomonadota</taxon>
        <taxon>Gammaproteobacteria</taxon>
        <taxon>Lysobacterales</taxon>
        <taxon>Rhodanobacteraceae</taxon>
        <taxon>Dokdonella</taxon>
    </lineage>
</organism>
<dbReference type="EMBL" id="SLWQ01000003">
    <property type="protein sequence ID" value="TCO41287.1"/>
    <property type="molecule type" value="Genomic_DNA"/>
</dbReference>
<proteinExistence type="predicted"/>
<reference evidence="2 3" key="1">
    <citation type="journal article" date="2015" name="Stand. Genomic Sci.">
        <title>Genomic Encyclopedia of Bacterial and Archaeal Type Strains, Phase III: the genomes of soil and plant-associated and newly described type strains.</title>
        <authorList>
            <person name="Whitman W.B."/>
            <person name="Woyke T."/>
            <person name="Klenk H.P."/>
            <person name="Zhou Y."/>
            <person name="Lilburn T.G."/>
            <person name="Beck B.J."/>
            <person name="De Vos P."/>
            <person name="Vandamme P."/>
            <person name="Eisen J.A."/>
            <person name="Garrity G."/>
            <person name="Hugenholtz P."/>
            <person name="Kyrpides N.C."/>
        </authorList>
    </citation>
    <scope>NUCLEOTIDE SEQUENCE [LARGE SCALE GENOMIC DNA]</scope>
    <source>
        <strain evidence="2 3">A3</strain>
    </source>
</reference>
<dbReference type="InterPro" id="IPR051599">
    <property type="entry name" value="Cell_Envelope_Assoc"/>
</dbReference>
<dbReference type="RefSeq" id="WP_158287377.1">
    <property type="nucleotide sequence ID" value="NZ_JACGXM010000004.1"/>
</dbReference>
<evidence type="ECO:0000313" key="3">
    <source>
        <dbReference type="Proteomes" id="UP000294862"/>
    </source>
</evidence>
<dbReference type="GO" id="GO:0005886">
    <property type="term" value="C:plasma membrane"/>
    <property type="evidence" value="ECO:0007669"/>
    <property type="project" value="TreeGrafter"/>
</dbReference>
<dbReference type="Gene3D" id="3.40.50.620">
    <property type="entry name" value="HUPs"/>
    <property type="match status" value="1"/>
</dbReference>
<accession>A0A4R2IAS6</accession>